<gene>
    <name evidence="3" type="ORF">HMPREF2137_01585</name>
</gene>
<dbReference type="AlphaFoldDB" id="A0A095ZPT0"/>
<dbReference type="Gene3D" id="3.30.200.20">
    <property type="entry name" value="Phosphorylase Kinase, domain 1"/>
    <property type="match status" value="1"/>
</dbReference>
<dbReference type="InterPro" id="IPR002575">
    <property type="entry name" value="Aminoglycoside_PTrfase"/>
</dbReference>
<organism evidence="3 4">
    <name type="scientific">Hoylesella buccalis DNF00853</name>
    <dbReference type="NCBI Taxonomy" id="1401074"/>
    <lineage>
        <taxon>Bacteria</taxon>
        <taxon>Pseudomonadati</taxon>
        <taxon>Bacteroidota</taxon>
        <taxon>Bacteroidia</taxon>
        <taxon>Bacteroidales</taxon>
        <taxon>Prevotellaceae</taxon>
        <taxon>Hoylesella</taxon>
    </lineage>
</organism>
<feature type="domain" description="RapZ C-terminal" evidence="2">
    <location>
        <begin position="380"/>
        <end position="504"/>
    </location>
</feature>
<dbReference type="InterPro" id="IPR011009">
    <property type="entry name" value="Kinase-like_dom_sf"/>
</dbReference>
<dbReference type="Gene3D" id="3.90.1200.10">
    <property type="match status" value="1"/>
</dbReference>
<sequence>MEKLIELYAQWAGEKPSTIEKLEGAGSNRVYYRFGNKSGQSVIAVIGTSRDENHAFIYLTEHFTVKQLPVPQILAVSGDELRYLQTDLGHTSLFDMLKSARDAGGRYTQKEKLLLTKTLQALPEMQVRGAVGLDFQQCYPQPEFNVESVLFDLNYFKYCFLKATGIDFHELMLEANFRMFAKDLTAEPAECFLYRDFQARNVMLDHDGNPYFIDYQGGRKGPYYYDLASFLWQASAKYPFKLRRDLVSAYYESLKQYTEVPSSRHFVERLNLFVLFRTLQVLGAYGFRGYFERKKHFIQSIPAAMQNLRELIKLGEHVFPYPYMMSVLKEMTELPQFANKEERKVKRTDGFKITDNNIFKANPVDGPATFSKYDDRGELIVRVNSFSYHKGIPEDPTGNGGGYVFDCRSTHNPGRYEPYKNLTGLDEPVIRFLEDDGEILVFLDNVYQLADRHVARYIERGFTSLIFSFGCTGGQHRSVYCAQHLAEHIHDKFGIEVRINHREQKIEQTLEAK</sequence>
<accession>A0A095ZPT0</accession>
<reference evidence="3 4" key="1">
    <citation type="submission" date="2014-07" db="EMBL/GenBank/DDBJ databases">
        <authorList>
            <person name="McCorrison J."/>
            <person name="Sanka R."/>
            <person name="Torralba M."/>
            <person name="Gillis M."/>
            <person name="Haft D.H."/>
            <person name="Methe B."/>
            <person name="Sutton G."/>
            <person name="Nelson K.E."/>
        </authorList>
    </citation>
    <scope>NUCLEOTIDE SEQUENCE [LARGE SCALE GENOMIC DNA]</scope>
    <source>
        <strain evidence="3 4">DNF00853</strain>
    </source>
</reference>
<protein>
    <submittedName>
        <fullName evidence="3">Phosphotransferase</fullName>
    </submittedName>
</protein>
<proteinExistence type="predicted"/>
<evidence type="ECO:0000259" key="1">
    <source>
        <dbReference type="Pfam" id="PF01636"/>
    </source>
</evidence>
<dbReference type="InterPro" id="IPR053931">
    <property type="entry name" value="RapZ_C"/>
</dbReference>
<dbReference type="GO" id="GO:0005524">
    <property type="term" value="F:ATP binding"/>
    <property type="evidence" value="ECO:0007669"/>
    <property type="project" value="InterPro"/>
</dbReference>
<dbReference type="SUPFAM" id="SSF56112">
    <property type="entry name" value="Protein kinase-like (PK-like)"/>
    <property type="match status" value="1"/>
</dbReference>
<feature type="domain" description="Aminoglycoside phosphotransferase" evidence="1">
    <location>
        <begin position="19"/>
        <end position="250"/>
    </location>
</feature>
<keyword evidence="3" id="KW-0808">Transferase</keyword>
<comment type="caution">
    <text evidence="3">The sequence shown here is derived from an EMBL/GenBank/DDBJ whole genome shotgun (WGS) entry which is preliminary data.</text>
</comment>
<dbReference type="Pfam" id="PF01636">
    <property type="entry name" value="APH"/>
    <property type="match status" value="1"/>
</dbReference>
<dbReference type="GO" id="GO:0016740">
    <property type="term" value="F:transferase activity"/>
    <property type="evidence" value="ECO:0007669"/>
    <property type="project" value="UniProtKB-KW"/>
</dbReference>
<dbReference type="Proteomes" id="UP000029556">
    <property type="component" value="Unassembled WGS sequence"/>
</dbReference>
<dbReference type="Pfam" id="PF22740">
    <property type="entry name" value="PapZ_C"/>
    <property type="match status" value="1"/>
</dbReference>
<evidence type="ECO:0000313" key="4">
    <source>
        <dbReference type="Proteomes" id="UP000029556"/>
    </source>
</evidence>
<name>A0A095ZPT0_9BACT</name>
<dbReference type="InterPro" id="IPR005337">
    <property type="entry name" value="RapZ-like"/>
</dbReference>
<dbReference type="PANTHER" id="PTHR30448:SF0">
    <property type="entry name" value="RNASE ADAPTER PROTEIN RAPZ"/>
    <property type="match status" value="1"/>
</dbReference>
<dbReference type="EMBL" id="JRNN01000025">
    <property type="protein sequence ID" value="KGF36713.1"/>
    <property type="molecule type" value="Genomic_DNA"/>
</dbReference>
<dbReference type="OrthoDB" id="9784461at2"/>
<dbReference type="RefSeq" id="WP_036871723.1">
    <property type="nucleotide sequence ID" value="NZ_JRNN01000025.1"/>
</dbReference>
<evidence type="ECO:0000259" key="2">
    <source>
        <dbReference type="Pfam" id="PF22740"/>
    </source>
</evidence>
<dbReference type="PANTHER" id="PTHR30448">
    <property type="entry name" value="RNASE ADAPTER PROTEIN RAPZ"/>
    <property type="match status" value="1"/>
</dbReference>
<evidence type="ECO:0000313" key="3">
    <source>
        <dbReference type="EMBL" id="KGF36713.1"/>
    </source>
</evidence>